<protein>
    <recommendedName>
        <fullName evidence="3">DUF3368 domain-containing protein</fullName>
    </recommendedName>
</protein>
<evidence type="ECO:0008006" key="3">
    <source>
        <dbReference type="Google" id="ProtNLM"/>
    </source>
</evidence>
<dbReference type="RefSeq" id="WP_188457712.1">
    <property type="nucleotide sequence ID" value="NZ_BMGM01000002.1"/>
</dbReference>
<evidence type="ECO:0000313" key="1">
    <source>
        <dbReference type="EMBL" id="GGE29080.1"/>
    </source>
</evidence>
<evidence type="ECO:0000313" key="2">
    <source>
        <dbReference type="Proteomes" id="UP000599179"/>
    </source>
</evidence>
<dbReference type="InterPro" id="IPR021799">
    <property type="entry name" value="PIN-like_prokaryotic"/>
</dbReference>
<dbReference type="EMBL" id="BMGM01000002">
    <property type="protein sequence ID" value="GGE29080.1"/>
    <property type="molecule type" value="Genomic_DNA"/>
</dbReference>
<reference evidence="2" key="1">
    <citation type="journal article" date="2019" name="Int. J. Syst. Evol. Microbiol.">
        <title>The Global Catalogue of Microorganisms (GCM) 10K type strain sequencing project: providing services to taxonomists for standard genome sequencing and annotation.</title>
        <authorList>
            <consortium name="The Broad Institute Genomics Platform"/>
            <consortium name="The Broad Institute Genome Sequencing Center for Infectious Disease"/>
            <person name="Wu L."/>
            <person name="Ma J."/>
        </authorList>
    </citation>
    <scope>NUCLEOTIDE SEQUENCE [LARGE SCALE GENOMIC DNA]</scope>
    <source>
        <strain evidence="2">CGMCC 1.12931</strain>
    </source>
</reference>
<gene>
    <name evidence="1" type="ORF">GCM10010832_07100</name>
</gene>
<keyword evidence="2" id="KW-1185">Reference proteome</keyword>
<proteinExistence type="predicted"/>
<dbReference type="Proteomes" id="UP000599179">
    <property type="component" value="Unassembled WGS sequence"/>
</dbReference>
<sequence length="166" mass="19261">MKNGLVIADAGPIFSLAIIDKLELLNHLFDEIKISKAVWKEITLDKSTEFYYNIEQFFKPKVLSIKGFNELTFVMDYGESESVILYKELNADFLLIDDKKARKIAENFDIECIGTLGILSVVKDKGLINDLRPIFKTFLENNRYYSIKLLNKLLERHNELKIKHKA</sequence>
<dbReference type="Pfam" id="PF11848">
    <property type="entry name" value="DUF3368"/>
    <property type="match status" value="1"/>
</dbReference>
<accession>A0ABQ1SF46</accession>
<organism evidence="1 2">
    <name type="scientific">Psychroflexus planctonicus</name>
    <dbReference type="NCBI Taxonomy" id="1526575"/>
    <lineage>
        <taxon>Bacteria</taxon>
        <taxon>Pseudomonadati</taxon>
        <taxon>Bacteroidota</taxon>
        <taxon>Flavobacteriia</taxon>
        <taxon>Flavobacteriales</taxon>
        <taxon>Flavobacteriaceae</taxon>
        <taxon>Psychroflexus</taxon>
    </lineage>
</organism>
<comment type="caution">
    <text evidence="1">The sequence shown here is derived from an EMBL/GenBank/DDBJ whole genome shotgun (WGS) entry which is preliminary data.</text>
</comment>
<dbReference type="PANTHER" id="PTHR39550">
    <property type="entry name" value="SLL0658 PROTEIN"/>
    <property type="match status" value="1"/>
</dbReference>
<dbReference type="PANTHER" id="PTHR39550:SF1">
    <property type="entry name" value="SLL0658 PROTEIN"/>
    <property type="match status" value="1"/>
</dbReference>
<name>A0ABQ1SF46_9FLAO</name>